<sequence>MSLALSRQSPLASSSDPFQSSFGRFHAFHRKPLRYSPSFYFSEKYPPRNSGFVLRFKSIRWNHSVGRACRPKFIKGEHGLMDLDVAGDGEVLSECNDDEGRDGDGSKTVGGKMGKIMEKLKGFGYAKEQTNEAKERLPAKKSLKYVFYAEEGNSKGGFSRESQLVVGKSFGSNGEGLVKVEVPLGMEKEGINSGRWRRRSSLAELTLPDLELRRLRNLSVWEEESIDIGVLGVTQAIVDMIHEKWKTSEVVRLNCHAAHAPNMRRMHEMLEKKTGGLVIWNHESSMSVYRGASYELPSVQAPGELVQIFNADHDVVATDENNNDPLESLSAERLTLVNANEAEEPESLPDIDYEHEVDQLLNGLGPRYTYWPGGNPLPVDADLLRGSVSGYKPPFRLLPYTVRSTLGIKEATALRRLAKILPPHFAIGRSRRYEGLAMAMAKLWERSSIAKIALKRGVHLTAIDRMAEDIKNITGGTILSINKDYMVFFRGKDFLPEEVAEALLEREILSMALQDEEEQARVRASSLVMPIAEINEEVGETGTLGETQEADARWGKRMDDNHRCKVLRAGEMVKHTGFVRKLEQKLAISEHKLMRAERSLAKVEAFLKPTERPRNSESITDEERFLFRKIGLRMKAFMLIGRRGVFDGTVESMHMHWKYRELVKIVVKAKTLNQVRNIAVSLEAESGGILVSVDKISEGFAIIIYRGKEYKQPSVMRPNNLLSKRKALARSLELQRREALYKHVSDLERTVDSLRSELDQTEEVSPGI</sequence>
<gene>
    <name evidence="13" type="ORF">Scep_029947</name>
</gene>
<keyword evidence="2" id="KW-0150">Chloroplast</keyword>
<evidence type="ECO:0000256" key="3">
    <source>
        <dbReference type="ARBA" id="ARBA00022640"/>
    </source>
</evidence>
<dbReference type="GO" id="GO:0009507">
    <property type="term" value="C:chloroplast"/>
    <property type="evidence" value="ECO:0007669"/>
    <property type="project" value="UniProtKB-SubCell"/>
</dbReference>
<keyword evidence="11" id="KW-0175">Coiled coil</keyword>
<dbReference type="GO" id="GO:0003729">
    <property type="term" value="F:mRNA binding"/>
    <property type="evidence" value="ECO:0007669"/>
    <property type="project" value="InterPro"/>
</dbReference>
<dbReference type="InterPro" id="IPR045278">
    <property type="entry name" value="CRS1/CFM2/CFM3"/>
</dbReference>
<evidence type="ECO:0000256" key="7">
    <source>
        <dbReference type="ARBA" id="ARBA00022946"/>
    </source>
</evidence>
<evidence type="ECO:0000259" key="12">
    <source>
        <dbReference type="PROSITE" id="PS51295"/>
    </source>
</evidence>
<dbReference type="FunFam" id="3.30.110.60:FF:000002">
    <property type="entry name" value="CRS2-associated factor 1, chloroplastic"/>
    <property type="match status" value="2"/>
</dbReference>
<keyword evidence="6 10" id="KW-0694">RNA-binding</keyword>
<dbReference type="PROSITE" id="PS51295">
    <property type="entry name" value="CRM"/>
    <property type="match status" value="3"/>
</dbReference>
<proteinExistence type="predicted"/>
<keyword evidence="8" id="KW-0508">mRNA splicing</keyword>
<name>A0AAP0HGF4_9MAGN</name>
<feature type="domain" description="CRM" evidence="12">
    <location>
        <begin position="617"/>
        <end position="717"/>
    </location>
</feature>
<feature type="domain" description="CRM" evidence="12">
    <location>
        <begin position="205"/>
        <end position="301"/>
    </location>
</feature>
<feature type="coiled-coil region" evidence="11">
    <location>
        <begin position="737"/>
        <end position="764"/>
    </location>
</feature>
<keyword evidence="7" id="KW-0809">Transit peptide</keyword>
<keyword evidence="14" id="KW-1185">Reference proteome</keyword>
<dbReference type="Gene3D" id="3.30.110.60">
    <property type="entry name" value="YhbY-like"/>
    <property type="match status" value="3"/>
</dbReference>
<reference evidence="13 14" key="1">
    <citation type="submission" date="2024-01" db="EMBL/GenBank/DDBJ databases">
        <title>Genome assemblies of Stephania.</title>
        <authorList>
            <person name="Yang L."/>
        </authorList>
    </citation>
    <scope>NUCLEOTIDE SEQUENCE [LARGE SCALE GENOMIC DNA]</scope>
    <source>
        <strain evidence="13">JXDWG</strain>
        <tissue evidence="13">Leaf</tissue>
    </source>
</reference>
<evidence type="ECO:0000256" key="6">
    <source>
        <dbReference type="ARBA" id="ARBA00022884"/>
    </source>
</evidence>
<keyword evidence="5" id="KW-0677">Repeat</keyword>
<accession>A0AAP0HGF4</accession>
<keyword evidence="4" id="KW-0507">mRNA processing</keyword>
<dbReference type="EMBL" id="JBBNAG010000013">
    <property type="protein sequence ID" value="KAK9083476.1"/>
    <property type="molecule type" value="Genomic_DNA"/>
</dbReference>
<comment type="subcellular location">
    <subcellularLocation>
        <location evidence="1">Plastid</location>
        <location evidence="1">Chloroplast</location>
    </subcellularLocation>
</comment>
<evidence type="ECO:0000256" key="1">
    <source>
        <dbReference type="ARBA" id="ARBA00004229"/>
    </source>
</evidence>
<dbReference type="GO" id="GO:0000373">
    <property type="term" value="P:Group II intron splicing"/>
    <property type="evidence" value="ECO:0007669"/>
    <property type="project" value="UniProtKB-ARBA"/>
</dbReference>
<keyword evidence="9" id="KW-0687">Ribonucleoprotein</keyword>
<comment type="caution">
    <text evidence="13">The sequence shown here is derived from an EMBL/GenBank/DDBJ whole genome shotgun (WGS) entry which is preliminary data.</text>
</comment>
<feature type="domain" description="CRM" evidence="12">
    <location>
        <begin position="404"/>
        <end position="501"/>
    </location>
</feature>
<dbReference type="PANTHER" id="PTHR31846">
    <property type="entry name" value="CRS1 / YHBY (CRM) DOMAIN-CONTAINING PROTEIN"/>
    <property type="match status" value="1"/>
</dbReference>
<dbReference type="PANTHER" id="PTHR31846:SF19">
    <property type="entry name" value="CRM-DOMAIN CONTAINING FACTOR CFM3A, CHLOROPLASTIC_MITOCHONDRIAL"/>
    <property type="match status" value="1"/>
</dbReference>
<evidence type="ECO:0000256" key="9">
    <source>
        <dbReference type="ARBA" id="ARBA00023274"/>
    </source>
</evidence>
<dbReference type="InterPro" id="IPR001890">
    <property type="entry name" value="RNA-binding_CRM"/>
</dbReference>
<evidence type="ECO:0000256" key="10">
    <source>
        <dbReference type="PROSITE-ProRule" id="PRU00626"/>
    </source>
</evidence>
<dbReference type="AlphaFoldDB" id="A0AAP0HGF4"/>
<evidence type="ECO:0000256" key="2">
    <source>
        <dbReference type="ARBA" id="ARBA00022528"/>
    </source>
</evidence>
<keyword evidence="3" id="KW-0934">Plastid</keyword>
<evidence type="ECO:0000256" key="4">
    <source>
        <dbReference type="ARBA" id="ARBA00022664"/>
    </source>
</evidence>
<dbReference type="FunFam" id="3.30.110.60:FF:000003">
    <property type="entry name" value="CRM-domain containing factor CFM3B, chloroplastic"/>
    <property type="match status" value="1"/>
</dbReference>
<evidence type="ECO:0000313" key="14">
    <source>
        <dbReference type="Proteomes" id="UP001419268"/>
    </source>
</evidence>
<evidence type="ECO:0000256" key="8">
    <source>
        <dbReference type="ARBA" id="ARBA00023187"/>
    </source>
</evidence>
<dbReference type="Proteomes" id="UP001419268">
    <property type="component" value="Unassembled WGS sequence"/>
</dbReference>
<organism evidence="13 14">
    <name type="scientific">Stephania cephalantha</name>
    <dbReference type="NCBI Taxonomy" id="152367"/>
    <lineage>
        <taxon>Eukaryota</taxon>
        <taxon>Viridiplantae</taxon>
        <taxon>Streptophyta</taxon>
        <taxon>Embryophyta</taxon>
        <taxon>Tracheophyta</taxon>
        <taxon>Spermatophyta</taxon>
        <taxon>Magnoliopsida</taxon>
        <taxon>Ranunculales</taxon>
        <taxon>Menispermaceae</taxon>
        <taxon>Menispermoideae</taxon>
        <taxon>Cissampelideae</taxon>
        <taxon>Stephania</taxon>
    </lineage>
</organism>
<protein>
    <recommendedName>
        <fullName evidence="12">CRM domain-containing protein</fullName>
    </recommendedName>
</protein>
<dbReference type="SUPFAM" id="SSF75471">
    <property type="entry name" value="YhbY-like"/>
    <property type="match status" value="3"/>
</dbReference>
<dbReference type="GO" id="GO:1990904">
    <property type="term" value="C:ribonucleoprotein complex"/>
    <property type="evidence" value="ECO:0007669"/>
    <property type="project" value="UniProtKB-KW"/>
</dbReference>
<evidence type="ECO:0000313" key="13">
    <source>
        <dbReference type="EMBL" id="KAK9083476.1"/>
    </source>
</evidence>
<dbReference type="SMART" id="SM01103">
    <property type="entry name" value="CRS1_YhbY"/>
    <property type="match status" value="3"/>
</dbReference>
<evidence type="ECO:0000256" key="5">
    <source>
        <dbReference type="ARBA" id="ARBA00022737"/>
    </source>
</evidence>
<dbReference type="Pfam" id="PF01985">
    <property type="entry name" value="CRS1_YhbY"/>
    <property type="match status" value="3"/>
</dbReference>
<dbReference type="GO" id="GO:0006397">
    <property type="term" value="P:mRNA processing"/>
    <property type="evidence" value="ECO:0007669"/>
    <property type="project" value="UniProtKB-KW"/>
</dbReference>
<evidence type="ECO:0000256" key="11">
    <source>
        <dbReference type="SAM" id="Coils"/>
    </source>
</evidence>
<dbReference type="InterPro" id="IPR035920">
    <property type="entry name" value="YhbY-like_sf"/>
</dbReference>